<dbReference type="InterPro" id="IPR047657">
    <property type="entry name" value="PmbA"/>
</dbReference>
<dbReference type="InterPro" id="IPR045570">
    <property type="entry name" value="Metalloprtase-TldD/E_cen_dom"/>
</dbReference>
<dbReference type="Gene3D" id="3.30.2290.10">
    <property type="entry name" value="PmbA/TldD superfamily"/>
    <property type="match status" value="1"/>
</dbReference>
<protein>
    <submittedName>
        <fullName evidence="6">TldD/PmbA family protein</fullName>
    </submittedName>
</protein>
<evidence type="ECO:0000256" key="1">
    <source>
        <dbReference type="ARBA" id="ARBA00005836"/>
    </source>
</evidence>
<dbReference type="InterPro" id="IPR002510">
    <property type="entry name" value="Metalloprtase-TldD/E_N"/>
</dbReference>
<dbReference type="Pfam" id="PF19290">
    <property type="entry name" value="PmbA_TldD_2nd"/>
    <property type="match status" value="1"/>
</dbReference>
<feature type="domain" description="Metalloprotease TldD/E C-terminal" evidence="4">
    <location>
        <begin position="272"/>
        <end position="488"/>
    </location>
</feature>
<feature type="region of interest" description="Disordered" evidence="2">
    <location>
        <begin position="1"/>
        <end position="22"/>
    </location>
</feature>
<evidence type="ECO:0000256" key="2">
    <source>
        <dbReference type="SAM" id="MobiDB-lite"/>
    </source>
</evidence>
<dbReference type="Pfam" id="PF01523">
    <property type="entry name" value="PmbA_TldD_1st"/>
    <property type="match status" value="1"/>
</dbReference>
<name>A0ABX6C360_9CHLR</name>
<reference evidence="6 7" key="1">
    <citation type="submission" date="2019-08" db="EMBL/GenBank/DDBJ databases">
        <authorList>
            <person name="Toschakov S.V."/>
        </authorList>
    </citation>
    <scope>NUCLEOTIDE SEQUENCE [LARGE SCALE GENOMIC DNA]</scope>
    <source>
        <strain evidence="6 7">3753O</strain>
    </source>
</reference>
<dbReference type="Proteomes" id="UP000326331">
    <property type="component" value="Chromosome"/>
</dbReference>
<evidence type="ECO:0000313" key="7">
    <source>
        <dbReference type="Proteomes" id="UP000326331"/>
    </source>
</evidence>
<comment type="similarity">
    <text evidence="1">Belongs to the peptidase U62 family.</text>
</comment>
<dbReference type="SUPFAM" id="SSF111283">
    <property type="entry name" value="Putative modulator of DNA gyrase, PmbA/TldD"/>
    <property type="match status" value="1"/>
</dbReference>
<feature type="domain" description="Metalloprotease TldD/E N-terminal" evidence="3">
    <location>
        <begin position="61"/>
        <end position="125"/>
    </location>
</feature>
<evidence type="ECO:0000313" key="6">
    <source>
        <dbReference type="EMBL" id="QFG03667.1"/>
    </source>
</evidence>
<sequence>MDLRQGWPVRPRRRRHADGPRLRHHRWGHEAVTARAAEGISALDLARRAVQLARRAGAEQCDAIVVTGSESTVAVRLGEVEKLIEAGSLGLGLRVIIGGRTAVCSTSDLTPAALEQFAAETVELAAISAPDEFAGLPDPSLFGRPADAAALGLYDERIEALSTDEKIRLALAAEAAAFAADPRITNTDGASLSTHVGEVALVNSLGFEGSYPATSISLAVEAIADDAEGKKRNGYWFSAERSLSRLGDPEEVGRTAARRAVDQLGARKPATTRVPVVFEPMMAISLLRHLAGCATGDALYRGATFLAGREGQPLASPLVTIVDDPRLPGRFGTRPFDGEGVATRRNVLVETGTFRGFLFDCYTARRLGRTTTGSASRSLESAPSPSSSNLVLEPGSLAPGEILAGIPEGLYVTALMGAGFNPATGDYSRGAAGFWIENGQLSYPVTEVNVSGNLAAMLADIDGVGSDLTWFGSAAAPTVRIREMTVSGR</sequence>
<dbReference type="PANTHER" id="PTHR43421:SF1">
    <property type="entry name" value="METALLOPROTEASE PMBA"/>
    <property type="match status" value="1"/>
</dbReference>
<dbReference type="InterPro" id="IPR035068">
    <property type="entry name" value="TldD/PmbA_N"/>
</dbReference>
<evidence type="ECO:0000259" key="4">
    <source>
        <dbReference type="Pfam" id="PF19289"/>
    </source>
</evidence>
<dbReference type="PANTHER" id="PTHR43421">
    <property type="entry name" value="METALLOPROTEASE PMBA"/>
    <property type="match status" value="1"/>
</dbReference>
<dbReference type="InterPro" id="IPR045569">
    <property type="entry name" value="Metalloprtase-TldD/E_C"/>
</dbReference>
<reference evidence="6 7" key="2">
    <citation type="submission" date="2019-10" db="EMBL/GenBank/DDBJ databases">
        <title>Thermopilla bonchosmolovskayae gen. nov., sp. nov., a moderately thermophilic Chloroflexi bacterium from a Chukotka hot spring (Arctic, Russia), representing a novel classis Thermopillaia, which include previously uncultivated lineage OLB14.</title>
        <authorList>
            <person name="Kochetkova T.V."/>
            <person name="Zayulina K.S."/>
            <person name="Zhigarkov V.S."/>
            <person name="Minaev N.V."/>
            <person name="Novikov A."/>
            <person name="Toshchakov S.V."/>
            <person name="Elcheninov A.G."/>
            <person name="Kublanov I.V."/>
        </authorList>
    </citation>
    <scope>NUCLEOTIDE SEQUENCE [LARGE SCALE GENOMIC DNA]</scope>
    <source>
        <strain evidence="6 7">3753O</strain>
    </source>
</reference>
<feature type="domain" description="Metalloprotease TldD/E central" evidence="5">
    <location>
        <begin position="158"/>
        <end position="264"/>
    </location>
</feature>
<dbReference type="EMBL" id="CP042829">
    <property type="protein sequence ID" value="QFG03667.1"/>
    <property type="molecule type" value="Genomic_DNA"/>
</dbReference>
<dbReference type="InterPro" id="IPR036059">
    <property type="entry name" value="TldD/PmbA_sf"/>
</dbReference>
<proteinExistence type="inferred from homology"/>
<evidence type="ECO:0000259" key="3">
    <source>
        <dbReference type="Pfam" id="PF01523"/>
    </source>
</evidence>
<dbReference type="Pfam" id="PF19289">
    <property type="entry name" value="PmbA_TldD_3rd"/>
    <property type="match status" value="1"/>
</dbReference>
<feature type="compositionally biased region" description="Basic residues" evidence="2">
    <location>
        <begin position="10"/>
        <end position="22"/>
    </location>
</feature>
<accession>A0ABX6C360</accession>
<organism evidence="6 7">
    <name type="scientific">Tepidiforma bonchosmolovskayae</name>
    <dbReference type="NCBI Taxonomy" id="2601677"/>
    <lineage>
        <taxon>Bacteria</taxon>
        <taxon>Bacillati</taxon>
        <taxon>Chloroflexota</taxon>
        <taxon>Tepidiformia</taxon>
        <taxon>Tepidiformales</taxon>
        <taxon>Tepidiformaceae</taxon>
        <taxon>Tepidiforma</taxon>
    </lineage>
</organism>
<feature type="region of interest" description="Disordered" evidence="2">
    <location>
        <begin position="372"/>
        <end position="391"/>
    </location>
</feature>
<keyword evidence="7" id="KW-1185">Reference proteome</keyword>
<feature type="compositionally biased region" description="Low complexity" evidence="2">
    <location>
        <begin position="374"/>
        <end position="388"/>
    </location>
</feature>
<gene>
    <name evidence="6" type="ORF">Tbon_10290</name>
</gene>
<evidence type="ECO:0000259" key="5">
    <source>
        <dbReference type="Pfam" id="PF19290"/>
    </source>
</evidence>